<organism evidence="3 4">
    <name type="scientific">Heligmosomoides polygyrus</name>
    <name type="common">Parasitic roundworm</name>
    <dbReference type="NCBI Taxonomy" id="6339"/>
    <lineage>
        <taxon>Eukaryota</taxon>
        <taxon>Metazoa</taxon>
        <taxon>Ecdysozoa</taxon>
        <taxon>Nematoda</taxon>
        <taxon>Chromadorea</taxon>
        <taxon>Rhabditida</taxon>
        <taxon>Rhabditina</taxon>
        <taxon>Rhabditomorpha</taxon>
        <taxon>Strongyloidea</taxon>
        <taxon>Heligmosomidae</taxon>
        <taxon>Heligmosomoides</taxon>
    </lineage>
</organism>
<keyword evidence="3" id="KW-1185">Reference proteome</keyword>
<evidence type="ECO:0000313" key="2">
    <source>
        <dbReference type="EMBL" id="VDP21165.1"/>
    </source>
</evidence>
<protein>
    <submittedName>
        <fullName evidence="2 4">Uncharacterized protein</fullName>
    </submittedName>
</protein>
<name>A0A183GEA4_HELPZ</name>
<accession>A0A183GEA4</accession>
<dbReference type="EMBL" id="UZAH01032333">
    <property type="protein sequence ID" value="VDP21165.1"/>
    <property type="molecule type" value="Genomic_DNA"/>
</dbReference>
<accession>A0A3P8CQY0</accession>
<dbReference type="AlphaFoldDB" id="A0A183GEA4"/>
<dbReference type="WBParaSite" id="HPBE_0002064701-mRNA-1">
    <property type="protein sequence ID" value="HPBE_0002064701-mRNA-1"/>
    <property type="gene ID" value="HPBE_0002064701"/>
</dbReference>
<feature type="region of interest" description="Disordered" evidence="1">
    <location>
        <begin position="1"/>
        <end position="24"/>
    </location>
</feature>
<dbReference type="OrthoDB" id="10536382at2759"/>
<evidence type="ECO:0000256" key="1">
    <source>
        <dbReference type="SAM" id="MobiDB-lite"/>
    </source>
</evidence>
<evidence type="ECO:0000313" key="4">
    <source>
        <dbReference type="WBParaSite" id="HPBE_0002064701-mRNA-1"/>
    </source>
</evidence>
<reference evidence="4" key="2">
    <citation type="submission" date="2019-09" db="UniProtKB">
        <authorList>
            <consortium name="WormBaseParasite"/>
        </authorList>
    </citation>
    <scope>IDENTIFICATION</scope>
</reference>
<dbReference type="Proteomes" id="UP000050761">
    <property type="component" value="Unassembled WGS sequence"/>
</dbReference>
<evidence type="ECO:0000313" key="3">
    <source>
        <dbReference type="Proteomes" id="UP000050761"/>
    </source>
</evidence>
<sequence>MLGHSLGTQSKHGTEPHSLSRRRPIRLVRDSYESMFMAKYVRVDEDTNAAYSPAVTCSEEQQFFPGVEGSG</sequence>
<feature type="compositionally biased region" description="Polar residues" evidence="1">
    <location>
        <begin position="1"/>
        <end position="11"/>
    </location>
</feature>
<gene>
    <name evidence="2" type="ORF">HPBE_LOCUS20646</name>
</gene>
<reference evidence="2 3" key="1">
    <citation type="submission" date="2018-11" db="EMBL/GenBank/DDBJ databases">
        <authorList>
            <consortium name="Pathogen Informatics"/>
        </authorList>
    </citation>
    <scope>NUCLEOTIDE SEQUENCE [LARGE SCALE GENOMIC DNA]</scope>
</reference>
<proteinExistence type="predicted"/>